<evidence type="ECO:0000256" key="1">
    <source>
        <dbReference type="ARBA" id="ARBA00004651"/>
    </source>
</evidence>
<feature type="transmembrane region" description="Helical" evidence="8">
    <location>
        <begin position="251"/>
        <end position="271"/>
    </location>
</feature>
<comment type="subcellular location">
    <subcellularLocation>
        <location evidence="1">Cell membrane</location>
        <topology evidence="1">Multi-pass membrane protein</topology>
    </subcellularLocation>
</comment>
<dbReference type="GO" id="GO:0042910">
    <property type="term" value="F:xenobiotic transmembrane transporter activity"/>
    <property type="evidence" value="ECO:0007669"/>
    <property type="project" value="InterPro"/>
</dbReference>
<evidence type="ECO:0000313" key="9">
    <source>
        <dbReference type="EMBL" id="KAG9394442.1"/>
    </source>
</evidence>
<reference evidence="9" key="1">
    <citation type="submission" date="2021-05" db="EMBL/GenBank/DDBJ databases">
        <title>A free-living protist that lacks canonical eukaryotic 1 DNA replication and segregation systems.</title>
        <authorList>
            <person name="Salas-Leiva D.E."/>
            <person name="Tromer E.C."/>
            <person name="Curtis B.A."/>
            <person name="Jerlstrom-Hultqvist J."/>
            <person name="Kolisko M."/>
            <person name="Yi Z."/>
            <person name="Salas-Leiva J.S."/>
            <person name="Gallot-Lavallee L."/>
            <person name="Kops G.J.P.L."/>
            <person name="Archibald J.M."/>
            <person name="Simpson A.G.B."/>
            <person name="Roger A.J."/>
        </authorList>
    </citation>
    <scope>NUCLEOTIDE SEQUENCE</scope>
    <source>
        <strain evidence="9">BICM</strain>
    </source>
</reference>
<proteinExistence type="inferred from homology"/>
<comment type="similarity">
    <text evidence="2">Belongs to the multi antimicrobial extrusion (MATE) (TC 2.A.66.1) family.</text>
</comment>
<feature type="transmembrane region" description="Helical" evidence="8">
    <location>
        <begin position="469"/>
        <end position="493"/>
    </location>
</feature>
<dbReference type="PANTHER" id="PTHR43549:SF2">
    <property type="entry name" value="MULTIDRUG RESISTANCE PROTEIN NORM-RELATED"/>
    <property type="match status" value="1"/>
</dbReference>
<comment type="caution">
    <text evidence="9">The sequence shown here is derived from an EMBL/GenBank/DDBJ whole genome shotgun (WGS) entry which is preliminary data.</text>
</comment>
<evidence type="ECO:0000313" key="10">
    <source>
        <dbReference type="Proteomes" id="UP000717585"/>
    </source>
</evidence>
<protein>
    <submittedName>
        <fullName evidence="9">Multi antimicrobial extrusion protein</fullName>
    </submittedName>
</protein>
<accession>A0A8J6B7N4</accession>
<gene>
    <name evidence="9" type="ORF">J8273_4107</name>
</gene>
<dbReference type="PANTHER" id="PTHR43549">
    <property type="entry name" value="MULTIDRUG RESISTANCE PROTEIN YPNP-RELATED"/>
    <property type="match status" value="1"/>
</dbReference>
<keyword evidence="10" id="KW-1185">Reference proteome</keyword>
<feature type="transmembrane region" description="Helical" evidence="8">
    <location>
        <begin position="119"/>
        <end position="138"/>
    </location>
</feature>
<keyword evidence="3" id="KW-0813">Transport</keyword>
<evidence type="ECO:0000256" key="8">
    <source>
        <dbReference type="SAM" id="Phobius"/>
    </source>
</evidence>
<feature type="transmembrane region" description="Helical" evidence="8">
    <location>
        <begin position="411"/>
        <end position="435"/>
    </location>
</feature>
<dbReference type="Proteomes" id="UP000717585">
    <property type="component" value="Unassembled WGS sequence"/>
</dbReference>
<dbReference type="EMBL" id="JAHDYR010000015">
    <property type="protein sequence ID" value="KAG9394442.1"/>
    <property type="molecule type" value="Genomic_DNA"/>
</dbReference>
<evidence type="ECO:0000256" key="3">
    <source>
        <dbReference type="ARBA" id="ARBA00022448"/>
    </source>
</evidence>
<dbReference type="InterPro" id="IPR052031">
    <property type="entry name" value="Membrane_Transporter-Flippase"/>
</dbReference>
<evidence type="ECO:0000256" key="6">
    <source>
        <dbReference type="ARBA" id="ARBA00022989"/>
    </source>
</evidence>
<dbReference type="InterPro" id="IPR002528">
    <property type="entry name" value="MATE_fam"/>
</dbReference>
<keyword evidence="6 8" id="KW-1133">Transmembrane helix</keyword>
<dbReference type="GO" id="GO:0005886">
    <property type="term" value="C:plasma membrane"/>
    <property type="evidence" value="ECO:0007669"/>
    <property type="project" value="UniProtKB-SubCell"/>
</dbReference>
<feature type="transmembrane region" description="Helical" evidence="8">
    <location>
        <begin position="338"/>
        <end position="356"/>
    </location>
</feature>
<dbReference type="GO" id="GO:0015297">
    <property type="term" value="F:antiporter activity"/>
    <property type="evidence" value="ECO:0007669"/>
    <property type="project" value="InterPro"/>
</dbReference>
<keyword evidence="4" id="KW-1003">Cell membrane</keyword>
<organism evidence="9 10">
    <name type="scientific">Carpediemonas membranifera</name>
    <dbReference type="NCBI Taxonomy" id="201153"/>
    <lineage>
        <taxon>Eukaryota</taxon>
        <taxon>Metamonada</taxon>
        <taxon>Carpediemonas-like organisms</taxon>
        <taxon>Carpediemonas</taxon>
    </lineage>
</organism>
<dbReference type="AlphaFoldDB" id="A0A8J6B7N4"/>
<dbReference type="Pfam" id="PF01554">
    <property type="entry name" value="MatE"/>
    <property type="match status" value="1"/>
</dbReference>
<keyword evidence="7 8" id="KW-0472">Membrane</keyword>
<feature type="transmembrane region" description="Helical" evidence="8">
    <location>
        <begin position="292"/>
        <end position="318"/>
    </location>
</feature>
<feature type="transmembrane region" description="Helical" evidence="8">
    <location>
        <begin position="368"/>
        <end position="391"/>
    </location>
</feature>
<evidence type="ECO:0000256" key="5">
    <source>
        <dbReference type="ARBA" id="ARBA00022692"/>
    </source>
</evidence>
<keyword evidence="5 8" id="KW-0812">Transmembrane</keyword>
<evidence type="ECO:0000256" key="2">
    <source>
        <dbReference type="ARBA" id="ARBA00010199"/>
    </source>
</evidence>
<evidence type="ECO:0000256" key="7">
    <source>
        <dbReference type="ARBA" id="ARBA00023136"/>
    </source>
</evidence>
<evidence type="ECO:0000256" key="4">
    <source>
        <dbReference type="ARBA" id="ARBA00022475"/>
    </source>
</evidence>
<name>A0A8J6B7N4_9EUKA</name>
<sequence>MYPHAAIRTDILSPTSTNNSSSLHSSGSKSECLILSSHRARGSEERLNIPLNKTISHEYARLASVPLHLVPWMFLQLFARLIPDRLLATAPHFIDMLTIILLGSNSALTAFAFCAPLTFSVNAVLLCIGTALQAVVSSRLRANTSDVSQLVTETLAVGGLFALVLSFAGVISIYPFMLLVGAPGDVIRDAVPYMIIWWLGSTLISLKFTAVGVVQAFSRNRGPVALALLHSTFRALLCPVLVAVIGLPGVAVAEVIVTGAEASIVIALLAAKFHLLRPTEVTVHTTLANVVLLGRTALPFLETLLPFPLTSIALTAVLARYDTVLVTGFAVAARIVEYPVITWPVSAAMVAAPFVADNVAARRMFRTLVGLALAVVLVLVPIEVAWLVLLAPARAIFGLILPADAADSAALYLRMTLPGVGILCSVLVLAGLLAVTGHGEVGGAMIVVEGGIQAAAVVLASVATHSVKAVFSVYSIAPVIFLVVALFLVYLIITRRDEDARAPPGGLSSPADLDDFYFPQDRRQFEASVDKLLTISVSDSDQPILQRMEYDFSVLSLADNESSGSSDIDG</sequence>
<feature type="transmembrane region" description="Helical" evidence="8">
    <location>
        <begin position="150"/>
        <end position="175"/>
    </location>
</feature>
<feature type="transmembrane region" description="Helical" evidence="8">
    <location>
        <begin position="442"/>
        <end position="463"/>
    </location>
</feature>
<feature type="transmembrane region" description="Helical" evidence="8">
    <location>
        <begin position="224"/>
        <end position="245"/>
    </location>
</feature>
<feature type="transmembrane region" description="Helical" evidence="8">
    <location>
        <begin position="195"/>
        <end position="217"/>
    </location>
</feature>